<keyword evidence="3" id="KW-1185">Reference proteome</keyword>
<dbReference type="InterPro" id="IPR020843">
    <property type="entry name" value="ER"/>
</dbReference>
<dbReference type="Pfam" id="PF08240">
    <property type="entry name" value="ADH_N"/>
    <property type="match status" value="1"/>
</dbReference>
<dbReference type="PANTHER" id="PTHR43677:SF4">
    <property type="entry name" value="QUINONE OXIDOREDUCTASE-LIKE PROTEIN 2"/>
    <property type="match status" value="1"/>
</dbReference>
<proteinExistence type="predicted"/>
<dbReference type="Proteomes" id="UP000587002">
    <property type="component" value="Unassembled WGS sequence"/>
</dbReference>
<dbReference type="GO" id="GO:0016491">
    <property type="term" value="F:oxidoreductase activity"/>
    <property type="evidence" value="ECO:0007669"/>
    <property type="project" value="InterPro"/>
</dbReference>
<dbReference type="InterPro" id="IPR011032">
    <property type="entry name" value="GroES-like_sf"/>
</dbReference>
<dbReference type="PANTHER" id="PTHR43677">
    <property type="entry name" value="SHORT-CHAIN DEHYDROGENASE/REDUCTASE"/>
    <property type="match status" value="1"/>
</dbReference>
<evidence type="ECO:0000259" key="1">
    <source>
        <dbReference type="SMART" id="SM00829"/>
    </source>
</evidence>
<evidence type="ECO:0000313" key="3">
    <source>
        <dbReference type="Proteomes" id="UP000587002"/>
    </source>
</evidence>
<dbReference type="InterPro" id="IPR051397">
    <property type="entry name" value="Zn-ADH-like_protein"/>
</dbReference>
<dbReference type="Gene3D" id="3.40.50.720">
    <property type="entry name" value="NAD(P)-binding Rossmann-like Domain"/>
    <property type="match status" value="1"/>
</dbReference>
<comment type="caution">
    <text evidence="2">The sequence shown here is derived from an EMBL/GenBank/DDBJ whole genome shotgun (WGS) entry which is preliminary data.</text>
</comment>
<sequence length="281" mass="28672">MQPHDCAVRQGRAPLGAGVGSPTVLGNEFSGVVDETGPDATGFPVGTEAVGFAVLASCAEFVVGPTDRVVGKPDTMTFEEGGGLSGCGQTAHTALEVLGVREGETLLVHAAAGGVGTVAVQLAVARGATVTGTASEGNHDSLRSSGAIPVTYGDGLVERVRTLAPRGVDPALDGAGEQAPLVLRGPLTLGRGRDVSSPWWCAAPRRTSRTRSAAVVAGGPVLPCRFLGRHPGAGVESRPRQVRTGDAGRVQRKKIFCLHPLMTEVCCLEGAADAILLVKMV</sequence>
<dbReference type="SUPFAM" id="SSF51735">
    <property type="entry name" value="NAD(P)-binding Rossmann-fold domains"/>
    <property type="match status" value="1"/>
</dbReference>
<dbReference type="AlphaFoldDB" id="A0A853ABE6"/>
<evidence type="ECO:0000313" key="2">
    <source>
        <dbReference type="EMBL" id="NYI81425.1"/>
    </source>
</evidence>
<accession>A0A853ABE6</accession>
<feature type="domain" description="Enoyl reductase (ER)" evidence="1">
    <location>
        <begin position="4"/>
        <end position="277"/>
    </location>
</feature>
<dbReference type="Gene3D" id="3.90.180.10">
    <property type="entry name" value="Medium-chain alcohol dehydrogenases, catalytic domain"/>
    <property type="match status" value="1"/>
</dbReference>
<name>A0A853ABE6_9PSEU</name>
<protein>
    <submittedName>
        <fullName evidence="2">Zn-dependent alcohol dehydrogenase</fullName>
    </submittedName>
</protein>
<dbReference type="InterPro" id="IPR036291">
    <property type="entry name" value="NAD(P)-bd_dom_sf"/>
</dbReference>
<dbReference type="SUPFAM" id="SSF50129">
    <property type="entry name" value="GroES-like"/>
    <property type="match status" value="1"/>
</dbReference>
<dbReference type="InterPro" id="IPR013154">
    <property type="entry name" value="ADH-like_N"/>
</dbReference>
<gene>
    <name evidence="2" type="ORF">HNR68_000055</name>
</gene>
<reference evidence="2 3" key="1">
    <citation type="submission" date="2020-07" db="EMBL/GenBank/DDBJ databases">
        <title>Sequencing the genomes of 1000 actinobacteria strains.</title>
        <authorList>
            <person name="Klenk H.-P."/>
        </authorList>
    </citation>
    <scope>NUCLEOTIDE SEQUENCE [LARGE SCALE GENOMIC DNA]</scope>
    <source>
        <strain evidence="2 3">DSM 44065</strain>
    </source>
</reference>
<dbReference type="EMBL" id="JACCFJ010000001">
    <property type="protein sequence ID" value="NYI81425.1"/>
    <property type="molecule type" value="Genomic_DNA"/>
</dbReference>
<organism evidence="2 3">
    <name type="scientific">Saccharopolyspora hordei</name>
    <dbReference type="NCBI Taxonomy" id="1838"/>
    <lineage>
        <taxon>Bacteria</taxon>
        <taxon>Bacillati</taxon>
        <taxon>Actinomycetota</taxon>
        <taxon>Actinomycetes</taxon>
        <taxon>Pseudonocardiales</taxon>
        <taxon>Pseudonocardiaceae</taxon>
        <taxon>Saccharopolyspora</taxon>
    </lineage>
</organism>
<dbReference type="SMART" id="SM00829">
    <property type="entry name" value="PKS_ER"/>
    <property type="match status" value="1"/>
</dbReference>